<keyword evidence="9" id="KW-1185">Reference proteome</keyword>
<dbReference type="HOGENOM" id="CLU_070826_1_0_1"/>
<evidence type="ECO:0000313" key="7">
    <source>
        <dbReference type="EMBL" id="EEB17417.1"/>
    </source>
</evidence>
<evidence type="ECO:0000313" key="8">
    <source>
        <dbReference type="EnsemblMetazoa" id="PHUM464840-PA"/>
    </source>
</evidence>
<dbReference type="Proteomes" id="UP000009046">
    <property type="component" value="Unassembled WGS sequence"/>
</dbReference>
<keyword evidence="7" id="KW-0675">Receptor</keyword>
<dbReference type="EMBL" id="AAZO01005653">
    <property type="status" value="NOT_ANNOTATED_CDS"/>
    <property type="molecule type" value="Genomic_DNA"/>
</dbReference>
<reference evidence="7" key="1">
    <citation type="submission" date="2007-04" db="EMBL/GenBank/DDBJ databases">
        <title>Annotation of Pediculus humanus corporis strain USDA.</title>
        <authorList>
            <person name="Kirkness E."/>
            <person name="Hannick L."/>
            <person name="Hass B."/>
            <person name="Bruggner R."/>
            <person name="Lawson D."/>
            <person name="Bidwell S."/>
            <person name="Joardar V."/>
            <person name="Caler E."/>
            <person name="Walenz B."/>
            <person name="Inman J."/>
            <person name="Schobel S."/>
            <person name="Galinsky K."/>
            <person name="Amedeo P."/>
            <person name="Strausberg R."/>
        </authorList>
    </citation>
    <scope>NUCLEOTIDE SEQUENCE</scope>
    <source>
        <strain evidence="7">USDA</strain>
    </source>
</reference>
<dbReference type="GO" id="GO:0009897">
    <property type="term" value="C:external side of plasma membrane"/>
    <property type="evidence" value="ECO:0007669"/>
    <property type="project" value="TreeGrafter"/>
</dbReference>
<dbReference type="GO" id="GO:0038023">
    <property type="term" value="F:signaling receptor activity"/>
    <property type="evidence" value="ECO:0007669"/>
    <property type="project" value="TreeGrafter"/>
</dbReference>
<comment type="similarity">
    <text evidence="1">Belongs to the folate receptor family.</text>
</comment>
<dbReference type="VEuPathDB" id="VectorBase:PHUM464840"/>
<organism>
    <name type="scientific">Pediculus humanus subsp. corporis</name>
    <name type="common">Body louse</name>
    <dbReference type="NCBI Taxonomy" id="121224"/>
    <lineage>
        <taxon>Eukaryota</taxon>
        <taxon>Metazoa</taxon>
        <taxon>Ecdysozoa</taxon>
        <taxon>Arthropoda</taxon>
        <taxon>Hexapoda</taxon>
        <taxon>Insecta</taxon>
        <taxon>Pterygota</taxon>
        <taxon>Neoptera</taxon>
        <taxon>Paraneoptera</taxon>
        <taxon>Psocodea</taxon>
        <taxon>Troctomorpha</taxon>
        <taxon>Phthiraptera</taxon>
        <taxon>Anoplura</taxon>
        <taxon>Pediculidae</taxon>
        <taxon>Pediculus</taxon>
    </lineage>
</organism>
<dbReference type="InterPro" id="IPR004269">
    <property type="entry name" value="Folate_rcpt"/>
</dbReference>
<dbReference type="PANTHER" id="PTHR10517">
    <property type="entry name" value="FOLATE RECEPTOR"/>
    <property type="match status" value="1"/>
</dbReference>
<dbReference type="InParanoid" id="E0VVL1"/>
<gene>
    <name evidence="8" type="primary">8238599</name>
    <name evidence="7" type="ORF">Phum_PHUM464840</name>
</gene>
<reference evidence="7" key="2">
    <citation type="submission" date="2007-04" db="EMBL/GenBank/DDBJ databases">
        <title>The genome of the human body louse.</title>
        <authorList>
            <consortium name="The Human Body Louse Genome Consortium"/>
            <person name="Kirkness E."/>
            <person name="Walenz B."/>
            <person name="Hass B."/>
            <person name="Bruggner R."/>
            <person name="Strausberg R."/>
        </authorList>
    </citation>
    <scope>NUCLEOTIDE SEQUENCE</scope>
    <source>
        <strain evidence="7">USDA</strain>
    </source>
</reference>
<evidence type="ECO:0000259" key="6">
    <source>
        <dbReference type="Pfam" id="PF03024"/>
    </source>
</evidence>
<dbReference type="PANTHER" id="PTHR10517:SF14">
    <property type="entry name" value="FOLATE RECEPTOR 1-RELATED"/>
    <property type="match status" value="1"/>
</dbReference>
<feature type="domain" description="Folate receptor-like" evidence="6">
    <location>
        <begin position="33"/>
        <end position="205"/>
    </location>
</feature>
<dbReference type="GeneID" id="8238599"/>
<protein>
    <submittedName>
        <fullName evidence="7">Folate receptor alpha, putative</fullName>
    </submittedName>
</protein>
<keyword evidence="4" id="KW-0472">Membrane</keyword>
<evidence type="ECO:0000313" key="9">
    <source>
        <dbReference type="Proteomes" id="UP000009046"/>
    </source>
</evidence>
<evidence type="ECO:0000256" key="3">
    <source>
        <dbReference type="ARBA" id="ARBA00023157"/>
    </source>
</evidence>
<evidence type="ECO:0000256" key="5">
    <source>
        <dbReference type="SAM" id="SignalP"/>
    </source>
</evidence>
<keyword evidence="2 5" id="KW-0732">Signal</keyword>
<proteinExistence type="inferred from homology"/>
<accession>E0VVL1</accession>
<dbReference type="RefSeq" id="XP_002430155.1">
    <property type="nucleotide sequence ID" value="XM_002430110.1"/>
</dbReference>
<dbReference type="EMBL" id="DS235812">
    <property type="protein sequence ID" value="EEB17417.1"/>
    <property type="molecule type" value="Genomic_DNA"/>
</dbReference>
<dbReference type="OMA" id="KDDFTCK"/>
<dbReference type="CTD" id="8238599"/>
<keyword evidence="4" id="KW-0812">Transmembrane</keyword>
<feature type="transmembrane region" description="Helical" evidence="4">
    <location>
        <begin position="236"/>
        <end position="256"/>
    </location>
</feature>
<keyword evidence="3" id="KW-1015">Disulfide bond</keyword>
<dbReference type="AlphaFoldDB" id="E0VVL1"/>
<dbReference type="KEGG" id="phu:Phum_PHUM464840"/>
<feature type="signal peptide" evidence="5">
    <location>
        <begin position="1"/>
        <end position="22"/>
    </location>
</feature>
<dbReference type="OrthoDB" id="567542at2759"/>
<evidence type="ECO:0000256" key="2">
    <source>
        <dbReference type="ARBA" id="ARBA00022729"/>
    </source>
</evidence>
<dbReference type="InterPro" id="IPR018143">
    <property type="entry name" value="Folate_rcpt-like"/>
</dbReference>
<dbReference type="eggNOG" id="KOG3656">
    <property type="taxonomic scope" value="Eukaryota"/>
</dbReference>
<name>E0VVL1_PEDHC</name>
<feature type="chain" id="PRO_5011412693" evidence="5">
    <location>
        <begin position="23"/>
        <end position="258"/>
    </location>
</feature>
<dbReference type="EnsemblMetazoa" id="PHUM464840-RA">
    <property type="protein sequence ID" value="PHUM464840-PA"/>
    <property type="gene ID" value="PHUM464840"/>
</dbReference>
<sequence length="258" mass="30447">MDQQNLLYYTLIFIWLLPFTFGRETPASNVLNTCLDGKYHKKEPGFESELYSQCTPWKYRSCCSNSTSKSVHEPLHHNFNYNHCSSIKPLSDECRKHFIQDLCFYECSPNVGPWLVQVDMKIRKERFFNVPLCQSDCSDWYNACKNDYTCSSNWLRGWKWTPQGNECPNQETCETFENVFHNSTNFCEKIWDHSWKVVLDEKPCMKIWFDSKNGNPNDAVAKYYYENNSASLVSSYYSNFSFMLIILFINFALIPITH</sequence>
<reference evidence="8" key="3">
    <citation type="submission" date="2020-05" db="UniProtKB">
        <authorList>
            <consortium name="EnsemblMetazoa"/>
        </authorList>
    </citation>
    <scope>IDENTIFICATION</scope>
    <source>
        <strain evidence="8">USDA</strain>
    </source>
</reference>
<evidence type="ECO:0000256" key="4">
    <source>
        <dbReference type="SAM" id="Phobius"/>
    </source>
</evidence>
<dbReference type="Pfam" id="PF03024">
    <property type="entry name" value="Folate_rec"/>
    <property type="match status" value="1"/>
</dbReference>
<evidence type="ECO:0000256" key="1">
    <source>
        <dbReference type="ARBA" id="ARBA00007932"/>
    </source>
</evidence>
<keyword evidence="4" id="KW-1133">Transmembrane helix</keyword>